<dbReference type="RefSeq" id="WP_254421720.1">
    <property type="nucleotide sequence ID" value="NZ_BAAAJB010000051.1"/>
</dbReference>
<organism evidence="7 8">
    <name type="scientific">Nocardiopsis exhalans</name>
    <dbReference type="NCBI Taxonomy" id="163604"/>
    <lineage>
        <taxon>Bacteria</taxon>
        <taxon>Bacillati</taxon>
        <taxon>Actinomycetota</taxon>
        <taxon>Actinomycetes</taxon>
        <taxon>Streptosporangiales</taxon>
        <taxon>Nocardiopsidaceae</taxon>
        <taxon>Nocardiopsis</taxon>
    </lineage>
</organism>
<reference evidence="7" key="1">
    <citation type="submission" date="2022-06" db="EMBL/GenBank/DDBJ databases">
        <authorList>
            <person name="Ping M."/>
        </authorList>
    </citation>
    <scope>NUCLEOTIDE SEQUENCE</scope>
    <source>
        <strain evidence="7">JCM11759T</strain>
    </source>
</reference>
<dbReference type="InterPro" id="IPR023753">
    <property type="entry name" value="FAD/NAD-binding_dom"/>
</dbReference>
<sequence>MTHEILVLGAGYAGLAAAGRAAHNIRRDALDAHITLVNAAPDFVERVRLHQVAAGQDVGVYPLAASLDGTGIDLVLGRVEHVDTGRRTVRVRAGGQEGREGRTEQEREFGYDTLVYALGSDAGSGGIPGAAEHTHNAASLGSARALARRIREDAPRGVAVVGGGLTGVETATEIAESHPRLRVLLLTRGRVADDLSPRGRAHVHRVLSRLGVSAREGVSVAEVDPRGLRLADGSRVDADLVVCNAGFGVATLAAEAGLTVDRDGRAVVDTDQRSVSHPDVYVVGDAAHVVGVHGDPQRMSCAMGLPMGWTAADAVTARVRGDEPDLPPFADLFQCVSLGRRDGLVQFVRGDDSPVRFVLTGRLAALYKEYIVAYAYGVLNGGQGQPDQYLMLVRWAARHWLKRHGARSRGAEVAGSVRVTG</sequence>
<evidence type="ECO:0000256" key="1">
    <source>
        <dbReference type="ARBA" id="ARBA00001974"/>
    </source>
</evidence>
<dbReference type="Pfam" id="PF07992">
    <property type="entry name" value="Pyr_redox_2"/>
    <property type="match status" value="1"/>
</dbReference>
<name>A0ABY5DIA4_9ACTN</name>
<evidence type="ECO:0000259" key="6">
    <source>
        <dbReference type="Pfam" id="PF07992"/>
    </source>
</evidence>
<proteinExistence type="inferred from homology"/>
<protein>
    <submittedName>
        <fullName evidence="7">FAD-dependent oxidoreductase</fullName>
    </submittedName>
</protein>
<dbReference type="Proteomes" id="UP001055940">
    <property type="component" value="Chromosome"/>
</dbReference>
<dbReference type="InterPro" id="IPR051169">
    <property type="entry name" value="NADH-Q_oxidoreductase"/>
</dbReference>
<dbReference type="PANTHER" id="PTHR42913:SF3">
    <property type="entry name" value="64 KDA MITOCHONDRIAL NADH DEHYDROGENASE (EUROFUNG)"/>
    <property type="match status" value="1"/>
</dbReference>
<evidence type="ECO:0000313" key="8">
    <source>
        <dbReference type="Proteomes" id="UP001055940"/>
    </source>
</evidence>
<evidence type="ECO:0000256" key="4">
    <source>
        <dbReference type="ARBA" id="ARBA00022827"/>
    </source>
</evidence>
<dbReference type="PRINTS" id="PR00368">
    <property type="entry name" value="FADPNR"/>
</dbReference>
<evidence type="ECO:0000256" key="3">
    <source>
        <dbReference type="ARBA" id="ARBA00022630"/>
    </source>
</evidence>
<dbReference type="SUPFAM" id="SSF51905">
    <property type="entry name" value="FAD/NAD(P)-binding domain"/>
    <property type="match status" value="1"/>
</dbReference>
<evidence type="ECO:0000256" key="2">
    <source>
        <dbReference type="ARBA" id="ARBA00005272"/>
    </source>
</evidence>
<keyword evidence="5" id="KW-0560">Oxidoreductase</keyword>
<comment type="cofactor">
    <cofactor evidence="1">
        <name>FAD</name>
        <dbReference type="ChEBI" id="CHEBI:57692"/>
    </cofactor>
</comment>
<comment type="similarity">
    <text evidence="2">Belongs to the NADH dehydrogenase family.</text>
</comment>
<evidence type="ECO:0000313" key="7">
    <source>
        <dbReference type="EMBL" id="USY22973.1"/>
    </source>
</evidence>
<accession>A0ABY5DIA4</accession>
<feature type="domain" description="FAD/NAD(P)-binding" evidence="6">
    <location>
        <begin position="4"/>
        <end position="302"/>
    </location>
</feature>
<dbReference type="PANTHER" id="PTHR42913">
    <property type="entry name" value="APOPTOSIS-INDUCING FACTOR 1"/>
    <property type="match status" value="1"/>
</dbReference>
<keyword evidence="3" id="KW-0285">Flavoprotein</keyword>
<dbReference type="PRINTS" id="PR00411">
    <property type="entry name" value="PNDRDTASEI"/>
</dbReference>
<keyword evidence="4" id="KW-0274">FAD</keyword>
<dbReference type="Gene3D" id="3.50.50.100">
    <property type="match status" value="1"/>
</dbReference>
<evidence type="ECO:0000256" key="5">
    <source>
        <dbReference type="ARBA" id="ARBA00023002"/>
    </source>
</evidence>
<gene>
    <name evidence="7" type="ORF">NE857_15945</name>
</gene>
<dbReference type="InterPro" id="IPR036188">
    <property type="entry name" value="FAD/NAD-bd_sf"/>
</dbReference>
<keyword evidence="8" id="KW-1185">Reference proteome</keyword>
<dbReference type="EMBL" id="CP099837">
    <property type="protein sequence ID" value="USY22973.1"/>
    <property type="molecule type" value="Genomic_DNA"/>
</dbReference>